<dbReference type="InterPro" id="IPR057644">
    <property type="entry name" value="Beta-prop_WDR75_2nd"/>
</dbReference>
<dbReference type="InterPro" id="IPR001680">
    <property type="entry name" value="WD40_rpt"/>
</dbReference>
<dbReference type="AlphaFoldDB" id="A0A9P0ZGF7"/>
<evidence type="ECO:0000259" key="8">
    <source>
        <dbReference type="Pfam" id="PF23769"/>
    </source>
</evidence>
<dbReference type="SUPFAM" id="SSF50978">
    <property type="entry name" value="WD40 repeat-like"/>
    <property type="match status" value="1"/>
</dbReference>
<dbReference type="EMBL" id="CAMAPE010000038">
    <property type="protein sequence ID" value="CAH9099438.1"/>
    <property type="molecule type" value="Genomic_DNA"/>
</dbReference>
<feature type="domain" description="WD repeat-containing protein 75 second beta-propeller" evidence="8">
    <location>
        <begin position="379"/>
        <end position="633"/>
    </location>
</feature>
<proteinExistence type="predicted"/>
<sequence>MIRGGRNLVSSSPAFSNDGKKLLVCTANTVSIFSTFTGLQIGELEGHTALVTSVIVVPATTPASKILCYCWTASLDGTIRYWDFSAPELMKTVNINAPIHSMVIPGLACQTPESTERSMDLFAYISCQDMNKKDGQAPSWQIQKCNLTKFRLSGGVVLAKSERPQLITVSPSGKYFGFCEKRKIRIWKVPTKESDHAVHKTIRLHHTKELKVLAFHPTERIVAAGDATGRILIWRHFGERMFSVTEKLENGDAMMVEERPGVRGDDDADSCTTWHWHSAEVKVLFLSSDGAYLYSGGKEGAIVVWQLGTGKKKFARIGSPLSYFTSSPDPSVSSVSCADNALHLLKTPSMEILRSISGIKLPSSVLEIYNGPCHDSVFDSTAGTVAIRTENGCIQFFSLLDDREISLVQVCERNHQPGDEIRITVNMVALSPDGCTMSTVETRLPEEGIGGLISLKFWTSGSESKGFSLSTVIYEPHRDAGVSAITFRPTHSMAVSSSYGADFKIWACNSGVQLGDQMNNGGWTCHAVGSYKNKPMTAAAFSADGSVLAVAAERVITLWDPDRNVLVATIGESFDPISSLSFIGKSEYLVSSSKGSNPQLSVWSMTTLSVSWSYKIHAEAVSCAVDGSSFAVLALLPDSARKIASSNEASLKGVDGVVLLYNAESPVPLATWFVKKAQGGGIGFILRSDETEDFADRKQLQLLCYIKSDKEYVLFDPYSEQFHEQTITQRQRFAHSEETGRFGYASMYGELAEFHLKPNQTSLDSSYLPSERPWETLFSGPSHALPPLPKLCSAFLESLLERRTTAVE</sequence>
<reference evidence="9" key="1">
    <citation type="submission" date="2022-07" db="EMBL/GenBank/DDBJ databases">
        <authorList>
            <person name="Macas J."/>
            <person name="Novak P."/>
            <person name="Neumann P."/>
        </authorList>
    </citation>
    <scope>NUCLEOTIDE SEQUENCE</scope>
</reference>
<dbReference type="SMART" id="SM00320">
    <property type="entry name" value="WD40"/>
    <property type="match status" value="6"/>
</dbReference>
<dbReference type="Pfam" id="PF00400">
    <property type="entry name" value="WD40"/>
    <property type="match status" value="1"/>
</dbReference>
<dbReference type="InterPro" id="IPR015943">
    <property type="entry name" value="WD40/YVTN_repeat-like_dom_sf"/>
</dbReference>
<dbReference type="Gene3D" id="2.130.10.10">
    <property type="entry name" value="YVTN repeat-like/Quinoprotein amine dehydrogenase"/>
    <property type="match status" value="3"/>
</dbReference>
<feature type="repeat" description="WD" evidence="7">
    <location>
        <begin position="274"/>
        <end position="315"/>
    </location>
</feature>
<evidence type="ECO:0000313" key="9">
    <source>
        <dbReference type="EMBL" id="CAH9099438.1"/>
    </source>
</evidence>
<evidence type="ECO:0000256" key="7">
    <source>
        <dbReference type="PROSITE-ProRule" id="PRU00221"/>
    </source>
</evidence>
<dbReference type="OrthoDB" id="4096at2759"/>
<keyword evidence="10" id="KW-1185">Reference proteome</keyword>
<dbReference type="PANTHER" id="PTHR45176:SF1">
    <property type="entry name" value="TRANSDUCIN FAMILY PROTEIN _ WD-40 REPEAT FAMILY PROTEIN-RELATED"/>
    <property type="match status" value="1"/>
</dbReference>
<dbReference type="SUPFAM" id="SSF82171">
    <property type="entry name" value="DPP6 N-terminal domain-like"/>
    <property type="match status" value="1"/>
</dbReference>
<accession>A0A9P0ZGF7</accession>
<evidence type="ECO:0000256" key="1">
    <source>
        <dbReference type="ARBA" id="ARBA00004604"/>
    </source>
</evidence>
<dbReference type="PROSITE" id="PS50082">
    <property type="entry name" value="WD_REPEATS_2"/>
    <property type="match status" value="2"/>
</dbReference>
<feature type="repeat" description="WD" evidence="7">
    <location>
        <begin position="72"/>
        <end position="92"/>
    </location>
</feature>
<keyword evidence="4 7" id="KW-0853">WD repeat</keyword>
<dbReference type="InterPro" id="IPR036322">
    <property type="entry name" value="WD40_repeat_dom_sf"/>
</dbReference>
<dbReference type="PANTHER" id="PTHR45176">
    <property type="entry name" value="TRANSDUCIN FAMILY PROTEIN / WD-40 REPEAT FAMILY PROTEIN-RELATED"/>
    <property type="match status" value="1"/>
</dbReference>
<protein>
    <recommendedName>
        <fullName evidence="8">WD repeat-containing protein 75 second beta-propeller domain-containing protein</fullName>
    </recommendedName>
</protein>
<dbReference type="Proteomes" id="UP001152484">
    <property type="component" value="Unassembled WGS sequence"/>
</dbReference>
<comment type="subcellular location">
    <subcellularLocation>
        <location evidence="1">Nucleus</location>
        <location evidence="1">Nucleolus</location>
    </subcellularLocation>
</comment>
<keyword evidence="5" id="KW-0677">Repeat</keyword>
<evidence type="ECO:0000256" key="6">
    <source>
        <dbReference type="ARBA" id="ARBA00023242"/>
    </source>
</evidence>
<keyword evidence="6" id="KW-0539">Nucleus</keyword>
<keyword evidence="2" id="KW-0690">Ribosome biogenesis</keyword>
<evidence type="ECO:0000256" key="3">
    <source>
        <dbReference type="ARBA" id="ARBA00022552"/>
    </source>
</evidence>
<evidence type="ECO:0000256" key="5">
    <source>
        <dbReference type="ARBA" id="ARBA00022737"/>
    </source>
</evidence>
<evidence type="ECO:0000256" key="4">
    <source>
        <dbReference type="ARBA" id="ARBA00022574"/>
    </source>
</evidence>
<evidence type="ECO:0000256" key="2">
    <source>
        <dbReference type="ARBA" id="ARBA00022517"/>
    </source>
</evidence>
<dbReference type="Pfam" id="PF23769">
    <property type="entry name" value="Beta-prop_WDR75_2nd"/>
    <property type="match status" value="1"/>
</dbReference>
<name>A0A9P0ZGF7_CUSEU</name>
<gene>
    <name evidence="9" type="ORF">CEURO_LOCUS14488</name>
</gene>
<organism evidence="9 10">
    <name type="scientific">Cuscuta europaea</name>
    <name type="common">European dodder</name>
    <dbReference type="NCBI Taxonomy" id="41803"/>
    <lineage>
        <taxon>Eukaryota</taxon>
        <taxon>Viridiplantae</taxon>
        <taxon>Streptophyta</taxon>
        <taxon>Embryophyta</taxon>
        <taxon>Tracheophyta</taxon>
        <taxon>Spermatophyta</taxon>
        <taxon>Magnoliopsida</taxon>
        <taxon>eudicotyledons</taxon>
        <taxon>Gunneridae</taxon>
        <taxon>Pentapetalae</taxon>
        <taxon>asterids</taxon>
        <taxon>lamiids</taxon>
        <taxon>Solanales</taxon>
        <taxon>Convolvulaceae</taxon>
        <taxon>Cuscuteae</taxon>
        <taxon>Cuscuta</taxon>
        <taxon>Cuscuta subgen. Cuscuta</taxon>
    </lineage>
</organism>
<dbReference type="Pfam" id="PF23869">
    <property type="entry name" value="Beta-prop_WDR75_1st"/>
    <property type="match status" value="1"/>
</dbReference>
<evidence type="ECO:0000313" key="10">
    <source>
        <dbReference type="Proteomes" id="UP001152484"/>
    </source>
</evidence>
<comment type="caution">
    <text evidence="9">The sequence shown here is derived from an EMBL/GenBank/DDBJ whole genome shotgun (WGS) entry which is preliminary data.</text>
</comment>
<keyword evidence="3" id="KW-0698">rRNA processing</keyword>